<protein>
    <submittedName>
        <fullName evidence="3">Uncharacterized protein</fullName>
    </submittedName>
</protein>
<evidence type="ECO:0000256" key="1">
    <source>
        <dbReference type="ARBA" id="ARBA00022679"/>
    </source>
</evidence>
<feature type="transmembrane region" description="Helical" evidence="2">
    <location>
        <begin position="46"/>
        <end position="69"/>
    </location>
</feature>
<proteinExistence type="predicted"/>
<evidence type="ECO:0000313" key="3">
    <source>
        <dbReference type="EMBL" id="KHJ96614.1"/>
    </source>
</evidence>
<gene>
    <name evidence="3" type="ORF">OESDEN_03424</name>
</gene>
<keyword evidence="2" id="KW-0812">Transmembrane</keyword>
<dbReference type="GO" id="GO:0008194">
    <property type="term" value="F:UDP-glycosyltransferase activity"/>
    <property type="evidence" value="ECO:0007669"/>
    <property type="project" value="InterPro"/>
</dbReference>
<sequence length="87" mass="10107">MVKRQPISPTELLVRWSEFVAEFHTLENLEPAGIKLNFFQYYSLDVIAFLLSILLIVVLIVTKLIILILRRVYTAIGSTRHEKHKKA</sequence>
<dbReference type="InterPro" id="IPR002213">
    <property type="entry name" value="UDP_glucos_trans"/>
</dbReference>
<keyword evidence="2" id="KW-0472">Membrane</keyword>
<dbReference type="EMBL" id="KN549624">
    <property type="protein sequence ID" value="KHJ96614.1"/>
    <property type="molecule type" value="Genomic_DNA"/>
</dbReference>
<evidence type="ECO:0000256" key="2">
    <source>
        <dbReference type="SAM" id="Phobius"/>
    </source>
</evidence>
<dbReference type="AlphaFoldDB" id="A0A0B1THA5"/>
<accession>A0A0B1THA5</accession>
<name>A0A0B1THA5_OESDE</name>
<dbReference type="Pfam" id="PF00201">
    <property type="entry name" value="UDPGT"/>
    <property type="match status" value="1"/>
</dbReference>
<dbReference type="OrthoDB" id="5866303at2759"/>
<keyword evidence="4" id="KW-1185">Reference proteome</keyword>
<keyword evidence="1" id="KW-0808">Transferase</keyword>
<organism evidence="3 4">
    <name type="scientific">Oesophagostomum dentatum</name>
    <name type="common">Nodular worm</name>
    <dbReference type="NCBI Taxonomy" id="61180"/>
    <lineage>
        <taxon>Eukaryota</taxon>
        <taxon>Metazoa</taxon>
        <taxon>Ecdysozoa</taxon>
        <taxon>Nematoda</taxon>
        <taxon>Chromadorea</taxon>
        <taxon>Rhabditida</taxon>
        <taxon>Rhabditina</taxon>
        <taxon>Rhabditomorpha</taxon>
        <taxon>Strongyloidea</taxon>
        <taxon>Strongylidae</taxon>
        <taxon>Oesophagostomum</taxon>
    </lineage>
</organism>
<evidence type="ECO:0000313" key="4">
    <source>
        <dbReference type="Proteomes" id="UP000053660"/>
    </source>
</evidence>
<reference evidence="3 4" key="1">
    <citation type="submission" date="2014-03" db="EMBL/GenBank/DDBJ databases">
        <title>Draft genome of the hookworm Oesophagostomum dentatum.</title>
        <authorList>
            <person name="Mitreva M."/>
        </authorList>
    </citation>
    <scope>NUCLEOTIDE SEQUENCE [LARGE SCALE GENOMIC DNA]</scope>
    <source>
        <strain evidence="3 4">OD-Hann</strain>
    </source>
</reference>
<keyword evidence="2" id="KW-1133">Transmembrane helix</keyword>
<dbReference type="Proteomes" id="UP000053660">
    <property type="component" value="Unassembled WGS sequence"/>
</dbReference>